<dbReference type="EMBL" id="FMIB01000002">
    <property type="protein sequence ID" value="SCL65777.1"/>
    <property type="molecule type" value="Genomic_DNA"/>
</dbReference>
<evidence type="ECO:0000313" key="9">
    <source>
        <dbReference type="EMBL" id="SCL65777.1"/>
    </source>
</evidence>
<feature type="region of interest" description="Disordered" evidence="7">
    <location>
        <begin position="253"/>
        <end position="280"/>
    </location>
</feature>
<dbReference type="PROSITE" id="PS51755">
    <property type="entry name" value="OMPR_PHOB"/>
    <property type="match status" value="1"/>
</dbReference>
<keyword evidence="5" id="KW-0802">TPR repeat</keyword>
<dbReference type="SMART" id="SM01043">
    <property type="entry name" value="BTAD"/>
    <property type="match status" value="1"/>
</dbReference>
<dbReference type="STRING" id="47854.GA0070603_4040"/>
<feature type="domain" description="OmpR/PhoB-type" evidence="8">
    <location>
        <begin position="1"/>
        <end position="93"/>
    </location>
</feature>
<reference evidence="10" key="1">
    <citation type="submission" date="2016-06" db="EMBL/GenBank/DDBJ databases">
        <authorList>
            <person name="Varghese N."/>
            <person name="Submissions Spin"/>
        </authorList>
    </citation>
    <scope>NUCLEOTIDE SEQUENCE [LARGE SCALE GENOMIC DNA]</scope>
    <source>
        <strain evidence="10">DSM 44151</strain>
    </source>
</reference>
<keyword evidence="10" id="KW-1185">Reference proteome</keyword>
<feature type="repeat" description="TPR" evidence="5">
    <location>
        <begin position="882"/>
        <end position="915"/>
    </location>
</feature>
<dbReference type="Pfam" id="PF00486">
    <property type="entry name" value="Trans_reg_C"/>
    <property type="match status" value="1"/>
</dbReference>
<dbReference type="InterPro" id="IPR042197">
    <property type="entry name" value="Apaf_helical"/>
</dbReference>
<comment type="similarity">
    <text evidence="1">Belongs to the AfsR/DnrI/RedD regulatory family.</text>
</comment>
<dbReference type="Pfam" id="PF13424">
    <property type="entry name" value="TPR_12"/>
    <property type="match status" value="1"/>
</dbReference>
<dbReference type="CDD" id="cd15831">
    <property type="entry name" value="BTAD"/>
    <property type="match status" value="1"/>
</dbReference>
<evidence type="ECO:0000256" key="4">
    <source>
        <dbReference type="ARBA" id="ARBA00023163"/>
    </source>
</evidence>
<proteinExistence type="inferred from homology"/>
<dbReference type="InterPro" id="IPR016032">
    <property type="entry name" value="Sig_transdc_resp-reg_C-effctor"/>
</dbReference>
<dbReference type="AlphaFoldDB" id="A0A1C6VHT3"/>
<sequence length="1014" mass="110663">MAEVRLLGAPEAWCGSSRLPLGTPKQQLVLVMLALHGGRVVTTDALVDELWPEQPPRSALANVRTYAGNLRRAFERQGGPTIVRLPGGYRIDLTDEQVDVPRFEHLVDAAATAWSRGAVENAGALLAQAERVWRGSLAAGLPTGPVLTARRAALDEQRLSAIELRARLELQLGRTRTAVTFLTDHVVAHPYREQAHALLARARYADGDPVGALAAVRRAEAVLAEQLGIEPGIELRTLHQALLDGEPIVTVPPADDAGAARAAGRTEPTAGTPASGNHLPRMVSDFVGRRELAERLMAEIAAADARTSPVRVIDGMAGSGKTTLAVHLAYRLAGRYSDAQLFIDLRGHAEGVPVDPADALTALLRQLGVPAGRIPTDHDSRAELWQRELRGRHAVIVLDNAAGGDQVRPLLPAGPGSVVLVTSRRRLSTGDVGPPVPLPVLTPAEAVQLLARTVGEERVGKEPEAAAEVVRRCGHLPLAIRLAGGRLAHRPAWQVADLADRLSAGGTVLRQLAVEQQTVARAFTASYEPLAEPVKRLFRLVSVHPGDRFDAPMAAALADLPLDRTEGMLDDLLDQHLIEEIGPGRYRLHDLMRQYSAELSREPAERRDRDEAAGRLLDHVLHEVARRAQSLDPLALRAHLRLDPPRRPDLLGPGPPDVEWLEQERSDLVALVRFAEQADLYGYGWRLARALWRFCYMRGYFDEILVTHRAGLTAAERSGDRAAQAVMHNYLASAYTRTGSYLDSLRHLEVAVAISRELGDHGNEHRYRANLVVVHWLTGDPARSVSLGRQLLRDWPGGVDPVPSLPNLGYALTTLGRYAEALRAHRQHLFLGRCQGSGYHISNALGHIASVENRLGHHAKAVRLITASLRLRDRTGHRFGEAEARNDLGIAYRHLGRLDAAREQHELALDLARDSGERHVQAAVLNDLGLTLTESGRTGAAVAAHRSALALATRIAHPYEQGRALAALADHLGDDERDEALRFRRRALAIFRRIGAPERRDLERRLSPTATDPD</sequence>
<evidence type="ECO:0000256" key="3">
    <source>
        <dbReference type="ARBA" id="ARBA00023125"/>
    </source>
</evidence>
<feature type="compositionally biased region" description="Low complexity" evidence="7">
    <location>
        <begin position="253"/>
        <end position="274"/>
    </location>
</feature>
<dbReference type="Gene3D" id="1.10.8.430">
    <property type="entry name" value="Helical domain of apoptotic protease-activating factors"/>
    <property type="match status" value="1"/>
</dbReference>
<dbReference type="InterPro" id="IPR019734">
    <property type="entry name" value="TPR_rpt"/>
</dbReference>
<keyword evidence="3 6" id="KW-0238">DNA-binding</keyword>
<dbReference type="GO" id="GO:0003677">
    <property type="term" value="F:DNA binding"/>
    <property type="evidence" value="ECO:0007669"/>
    <property type="project" value="UniProtKB-UniRule"/>
</dbReference>
<dbReference type="Gene3D" id="1.10.10.10">
    <property type="entry name" value="Winged helix-like DNA-binding domain superfamily/Winged helix DNA-binding domain"/>
    <property type="match status" value="1"/>
</dbReference>
<dbReference type="SMART" id="SM00862">
    <property type="entry name" value="Trans_reg_C"/>
    <property type="match status" value="1"/>
</dbReference>
<keyword evidence="4" id="KW-0804">Transcription</keyword>
<feature type="DNA-binding region" description="OmpR/PhoB-type" evidence="6">
    <location>
        <begin position="1"/>
        <end position="93"/>
    </location>
</feature>
<dbReference type="SUPFAM" id="SSF48452">
    <property type="entry name" value="TPR-like"/>
    <property type="match status" value="3"/>
</dbReference>
<evidence type="ECO:0000256" key="1">
    <source>
        <dbReference type="ARBA" id="ARBA00005820"/>
    </source>
</evidence>
<dbReference type="Gene3D" id="1.25.40.10">
    <property type="entry name" value="Tetratricopeptide repeat domain"/>
    <property type="match status" value="3"/>
</dbReference>
<dbReference type="PANTHER" id="PTHR35807">
    <property type="entry name" value="TRANSCRIPTIONAL REGULATOR REDD-RELATED"/>
    <property type="match status" value="1"/>
</dbReference>
<dbReference type="InterPro" id="IPR049945">
    <property type="entry name" value="AAA_22"/>
</dbReference>
<dbReference type="SMART" id="SM00028">
    <property type="entry name" value="TPR"/>
    <property type="match status" value="6"/>
</dbReference>
<dbReference type="Pfam" id="PF13401">
    <property type="entry name" value="AAA_22"/>
    <property type="match status" value="1"/>
</dbReference>
<keyword evidence="2" id="KW-0805">Transcription regulation</keyword>
<dbReference type="SUPFAM" id="SSF52540">
    <property type="entry name" value="P-loop containing nucleoside triphosphate hydrolases"/>
    <property type="match status" value="1"/>
</dbReference>
<evidence type="ECO:0000256" key="2">
    <source>
        <dbReference type="ARBA" id="ARBA00023015"/>
    </source>
</evidence>
<dbReference type="Proteomes" id="UP000198605">
    <property type="component" value="Unassembled WGS sequence"/>
</dbReference>
<dbReference type="InterPro" id="IPR051677">
    <property type="entry name" value="AfsR-DnrI-RedD_regulator"/>
</dbReference>
<dbReference type="InterPro" id="IPR001867">
    <property type="entry name" value="OmpR/PhoB-type_DNA-bd"/>
</dbReference>
<dbReference type="Pfam" id="PF03704">
    <property type="entry name" value="BTAD"/>
    <property type="match status" value="1"/>
</dbReference>
<dbReference type="InterPro" id="IPR005158">
    <property type="entry name" value="BTAD"/>
</dbReference>
<organism evidence="9 10">
    <name type="scientific">Micromonospora chersina</name>
    <dbReference type="NCBI Taxonomy" id="47854"/>
    <lineage>
        <taxon>Bacteria</taxon>
        <taxon>Bacillati</taxon>
        <taxon>Actinomycetota</taxon>
        <taxon>Actinomycetes</taxon>
        <taxon>Micromonosporales</taxon>
        <taxon>Micromonosporaceae</taxon>
        <taxon>Micromonospora</taxon>
    </lineage>
</organism>
<evidence type="ECO:0000313" key="10">
    <source>
        <dbReference type="Proteomes" id="UP000198605"/>
    </source>
</evidence>
<evidence type="ECO:0000256" key="6">
    <source>
        <dbReference type="PROSITE-ProRule" id="PRU01091"/>
    </source>
</evidence>
<dbReference type="SUPFAM" id="SSF46894">
    <property type="entry name" value="C-terminal effector domain of the bipartite response regulators"/>
    <property type="match status" value="1"/>
</dbReference>
<evidence type="ECO:0000259" key="8">
    <source>
        <dbReference type="PROSITE" id="PS51755"/>
    </source>
</evidence>
<dbReference type="GO" id="GO:0043531">
    <property type="term" value="F:ADP binding"/>
    <property type="evidence" value="ECO:0007669"/>
    <property type="project" value="InterPro"/>
</dbReference>
<evidence type="ECO:0000256" key="7">
    <source>
        <dbReference type="SAM" id="MobiDB-lite"/>
    </source>
</evidence>
<dbReference type="InterPro" id="IPR011990">
    <property type="entry name" value="TPR-like_helical_dom_sf"/>
</dbReference>
<dbReference type="InterPro" id="IPR036388">
    <property type="entry name" value="WH-like_DNA-bd_sf"/>
</dbReference>
<dbReference type="GO" id="GO:0000160">
    <property type="term" value="P:phosphorelay signal transduction system"/>
    <property type="evidence" value="ECO:0007669"/>
    <property type="project" value="InterPro"/>
</dbReference>
<protein>
    <submittedName>
        <fullName evidence="9">DNA-binding transcriptional activator of the SARP family</fullName>
    </submittedName>
</protein>
<dbReference type="PRINTS" id="PR00364">
    <property type="entry name" value="DISEASERSIST"/>
</dbReference>
<dbReference type="GO" id="GO:0006355">
    <property type="term" value="P:regulation of DNA-templated transcription"/>
    <property type="evidence" value="ECO:0007669"/>
    <property type="project" value="InterPro"/>
</dbReference>
<dbReference type="Gene3D" id="3.40.50.300">
    <property type="entry name" value="P-loop containing nucleotide triphosphate hydrolases"/>
    <property type="match status" value="1"/>
</dbReference>
<name>A0A1C6VHT3_9ACTN</name>
<dbReference type="PANTHER" id="PTHR35807:SF1">
    <property type="entry name" value="TRANSCRIPTIONAL REGULATOR REDD"/>
    <property type="match status" value="1"/>
</dbReference>
<gene>
    <name evidence="9" type="ORF">GA0070603_4040</name>
</gene>
<evidence type="ECO:0000256" key="5">
    <source>
        <dbReference type="PROSITE-ProRule" id="PRU00339"/>
    </source>
</evidence>
<dbReference type="PROSITE" id="PS50005">
    <property type="entry name" value="TPR"/>
    <property type="match status" value="1"/>
</dbReference>
<accession>A0A1C6VHT3</accession>
<dbReference type="InterPro" id="IPR027417">
    <property type="entry name" value="P-loop_NTPase"/>
</dbReference>